<accession>A0A975TCA6</accession>
<feature type="region of interest" description="Disordered" evidence="1">
    <location>
        <begin position="17"/>
        <end position="37"/>
    </location>
</feature>
<dbReference type="RefSeq" id="WP_190607991.1">
    <property type="nucleotide sequence ID" value="NZ_CP021056.1"/>
</dbReference>
<sequence length="219" mass="23865">MQDISLWTCDGNNPNQRWLSSAGQVSPPPPPPSTGGQINLPFRSGQNWYVCQGYRGGVTHNYENPNSYHNIYSLDITVENNSWGSRGCYSLDNVNKSAGNQILAPVSGNVERVSWADDLVCLTNDSRTKSFMIGHMTPSTKVLGRVNQDAVIGTVKRYATSNGYAHIHIAAYNGAGCRGASIPFTDANGIRFNGAPNLPSLDTPNSRPMNQHRGTVLRR</sequence>
<evidence type="ECO:0000313" key="3">
    <source>
        <dbReference type="Proteomes" id="UP000683511"/>
    </source>
</evidence>
<dbReference type="AlphaFoldDB" id="A0A975TCA6"/>
<organism evidence="2 3">
    <name type="scientific">Richelia sinica FACHB-800</name>
    <dbReference type="NCBI Taxonomy" id="1357546"/>
    <lineage>
        <taxon>Bacteria</taxon>
        <taxon>Bacillati</taxon>
        <taxon>Cyanobacteriota</taxon>
        <taxon>Cyanophyceae</taxon>
        <taxon>Nostocales</taxon>
        <taxon>Nostocaceae</taxon>
        <taxon>Richelia</taxon>
    </lineage>
</organism>
<dbReference type="EMBL" id="CP021056">
    <property type="protein sequence ID" value="QXE26178.1"/>
    <property type="molecule type" value="Genomic_DNA"/>
</dbReference>
<proteinExistence type="predicted"/>
<dbReference type="InterPro" id="IPR011055">
    <property type="entry name" value="Dup_hybrid_motif"/>
</dbReference>
<gene>
    <name evidence="2" type="ORF">B6N60_04909</name>
</gene>
<evidence type="ECO:0000256" key="1">
    <source>
        <dbReference type="SAM" id="MobiDB-lite"/>
    </source>
</evidence>
<feature type="compositionally biased region" description="Polar residues" evidence="1">
    <location>
        <begin position="200"/>
        <end position="213"/>
    </location>
</feature>
<dbReference type="KEGG" id="rsin:B6N60_04909"/>
<name>A0A975TCA6_9NOST</name>
<dbReference type="PROSITE" id="PS50231">
    <property type="entry name" value="RICIN_B_LECTIN"/>
    <property type="match status" value="1"/>
</dbReference>
<evidence type="ECO:0000313" key="2">
    <source>
        <dbReference type="EMBL" id="QXE26178.1"/>
    </source>
</evidence>
<dbReference type="Proteomes" id="UP000683511">
    <property type="component" value="Chromosome"/>
</dbReference>
<keyword evidence="3" id="KW-1185">Reference proteome</keyword>
<dbReference type="Gene3D" id="2.70.70.10">
    <property type="entry name" value="Glucose Permease (Domain IIA)"/>
    <property type="match status" value="1"/>
</dbReference>
<feature type="region of interest" description="Disordered" evidence="1">
    <location>
        <begin position="195"/>
        <end position="219"/>
    </location>
</feature>
<reference evidence="2" key="1">
    <citation type="submission" date="2017-04" db="EMBL/GenBank/DDBJ databases">
        <title>Genome deletions in a multicellular cyanobacterial endosymbiont for morphological adaptation in marine diatoms.</title>
        <authorList>
            <person name="Wang Y."/>
            <person name="Gao H."/>
            <person name="Li R."/>
            <person name="Xu X."/>
        </authorList>
    </citation>
    <scope>NUCLEOTIDE SEQUENCE</scope>
    <source>
        <strain evidence="2">FACHB 800</strain>
    </source>
</reference>
<protein>
    <submittedName>
        <fullName evidence="2">Uncharacterized protein</fullName>
    </submittedName>
</protein>